<evidence type="ECO:0000313" key="2">
    <source>
        <dbReference type="Proteomes" id="UP000621631"/>
    </source>
</evidence>
<reference evidence="1 2" key="1">
    <citation type="submission" date="2020-09" db="EMBL/GenBank/DDBJ databases">
        <title>Draft Genome Sequences of Oil-Oxidizing Bacteria Halomonas titanicae, Marinobacter lutaoensis, and Virgibacillus halodenitrificans Isolated from Highly Saline Environments.</title>
        <authorList>
            <person name="Grouzdev D.S."/>
            <person name="Sokolova D.S."/>
            <person name="Semenova E.M."/>
            <person name="Borzenkov I.A."/>
            <person name="Bidzhieva S.K."/>
            <person name="Poltaraus A.B."/>
            <person name="Nazina T.N."/>
        </authorList>
    </citation>
    <scope>NUCLEOTIDE SEQUENCE [LARGE SCALE GENOMIC DNA]</scope>
    <source>
        <strain evidence="1 2">VKM B-3472D</strain>
    </source>
</reference>
<accession>A0ABR7VJ97</accession>
<evidence type="ECO:0000313" key="1">
    <source>
        <dbReference type="EMBL" id="MBD1222000.1"/>
    </source>
</evidence>
<sequence length="61" mass="6800">MNGKIRVLPQTLIFLVILLLPNHEKITPKIEPLIINGMIASSGTISIPLKMRSIVEVKRPN</sequence>
<dbReference type="EMBL" id="JACWEZ010000002">
    <property type="protein sequence ID" value="MBD1222000.1"/>
    <property type="molecule type" value="Genomic_DNA"/>
</dbReference>
<name>A0ABR7VJ97_VIRHA</name>
<protein>
    <submittedName>
        <fullName evidence="1">Uncharacterized protein</fullName>
    </submittedName>
</protein>
<proteinExistence type="predicted"/>
<dbReference type="Proteomes" id="UP000621631">
    <property type="component" value="Unassembled WGS sequence"/>
</dbReference>
<keyword evidence="2" id="KW-1185">Reference proteome</keyword>
<gene>
    <name evidence="1" type="ORF">IC602_05220</name>
</gene>
<organism evidence="1 2">
    <name type="scientific">Virgibacillus halodenitrificans</name>
    <name type="common">Bacillus halodenitrificans</name>
    <dbReference type="NCBI Taxonomy" id="1482"/>
    <lineage>
        <taxon>Bacteria</taxon>
        <taxon>Bacillati</taxon>
        <taxon>Bacillota</taxon>
        <taxon>Bacilli</taxon>
        <taxon>Bacillales</taxon>
        <taxon>Bacillaceae</taxon>
        <taxon>Virgibacillus</taxon>
    </lineage>
</organism>
<comment type="caution">
    <text evidence="1">The sequence shown here is derived from an EMBL/GenBank/DDBJ whole genome shotgun (WGS) entry which is preliminary data.</text>
</comment>